<keyword evidence="4 6" id="KW-0472">Membrane</keyword>
<dbReference type="PANTHER" id="PTHR23502">
    <property type="entry name" value="MAJOR FACILITATOR SUPERFAMILY"/>
    <property type="match status" value="1"/>
</dbReference>
<dbReference type="InterPro" id="IPR036259">
    <property type="entry name" value="MFS_trans_sf"/>
</dbReference>
<evidence type="ECO:0000256" key="5">
    <source>
        <dbReference type="SAM" id="MobiDB-lite"/>
    </source>
</evidence>
<dbReference type="VEuPathDB" id="FungiDB:F503_04047"/>
<dbReference type="eggNOG" id="KOG0255">
    <property type="taxonomic scope" value="Eukaryota"/>
</dbReference>
<dbReference type="AlphaFoldDB" id="S3C938"/>
<accession>S3C938</accession>
<comment type="subcellular location">
    <subcellularLocation>
        <location evidence="1">Membrane</location>
        <topology evidence="1">Multi-pass membrane protein</topology>
    </subcellularLocation>
</comment>
<feature type="transmembrane region" description="Helical" evidence="6">
    <location>
        <begin position="338"/>
        <end position="363"/>
    </location>
</feature>
<evidence type="ECO:0000256" key="1">
    <source>
        <dbReference type="ARBA" id="ARBA00004141"/>
    </source>
</evidence>
<keyword evidence="3 6" id="KW-1133">Transmembrane helix</keyword>
<dbReference type="EMBL" id="KE148175">
    <property type="protein sequence ID" value="EPE02698.1"/>
    <property type="molecule type" value="Genomic_DNA"/>
</dbReference>
<feature type="transmembrane region" description="Helical" evidence="6">
    <location>
        <begin position="107"/>
        <end position="127"/>
    </location>
</feature>
<feature type="transmembrane region" description="Helical" evidence="6">
    <location>
        <begin position="223"/>
        <end position="243"/>
    </location>
</feature>
<dbReference type="Pfam" id="PF07690">
    <property type="entry name" value="MFS_1"/>
    <property type="match status" value="1"/>
</dbReference>
<evidence type="ECO:0000256" key="3">
    <source>
        <dbReference type="ARBA" id="ARBA00022989"/>
    </source>
</evidence>
<dbReference type="OMA" id="TCAGIQV"/>
<dbReference type="HOGENOM" id="CLU_008455_13_2_1"/>
<dbReference type="OrthoDB" id="5215911at2759"/>
<keyword evidence="2 6" id="KW-0812">Transmembrane</keyword>
<evidence type="ECO:0000256" key="6">
    <source>
        <dbReference type="SAM" id="Phobius"/>
    </source>
</evidence>
<evidence type="ECO:0000313" key="8">
    <source>
        <dbReference type="Proteomes" id="UP000016923"/>
    </source>
</evidence>
<dbReference type="GO" id="GO:0022857">
    <property type="term" value="F:transmembrane transporter activity"/>
    <property type="evidence" value="ECO:0007669"/>
    <property type="project" value="InterPro"/>
</dbReference>
<sequence length="558" mass="61952">MDENLDDSAIQIMRDVGDFHFVKAQDGHTESPTDSETSSLAPANVLVPQPANDPDDPLNWSPSWKAAAIFSATALSFTLNLGPLALAPMFGSYMIEWDCSLADAVQFTGVAILVLGFSNFLWVPIMVTWGRRPVAISSTLLCVCSSIWRARATSYGSFMGASVLNGIGAGPCETLMPQVIADIVFLHDRGKYQTLYFSMYFISLMVGPIISGAMDYHTGWRSFWWFNTGLLMFALVVQIVLFPETQYDRTAAMRRQREQAHSAADTHSRETTNNNEPAAAHTDGVSTDTEKEPAALHTPPPAPIDSFLGISRPSKKHFRLYVKNTDLRMLWRELWLPWYLFVFPIVEFAAFVVSWSAASFLVVNLSQSQAFAAPPYNYSSQTIGLFNISVFVWAGIGLFTCGPLSDMVAAWFTRRNNGVREPEMRLVAIVPYVAALIVGSVVTAVGYDRHWPWQVIVIVGYGLLGMQVTALPSIVSTYAIDSYRPVTGSMFVAITVNKNLWGYGISKFLTAWSEKDGFIAPVLTNMGLAVFFCLLAVPFWFYGKKLRGYSRKSFVHRL</sequence>
<evidence type="ECO:0000313" key="7">
    <source>
        <dbReference type="EMBL" id="EPE02698.1"/>
    </source>
</evidence>
<protein>
    <submittedName>
        <fullName evidence="7">Mfs transporter</fullName>
    </submittedName>
</protein>
<dbReference type="Proteomes" id="UP000016923">
    <property type="component" value="Unassembled WGS sequence"/>
</dbReference>
<gene>
    <name evidence="7" type="ORF">F503_04047</name>
</gene>
<feature type="transmembrane region" description="Helical" evidence="6">
    <location>
        <begin position="518"/>
        <end position="542"/>
    </location>
</feature>
<dbReference type="STRING" id="1262450.S3C938"/>
<evidence type="ECO:0000256" key="2">
    <source>
        <dbReference type="ARBA" id="ARBA00022692"/>
    </source>
</evidence>
<feature type="transmembrane region" description="Helical" evidence="6">
    <location>
        <begin position="453"/>
        <end position="474"/>
    </location>
</feature>
<feature type="transmembrane region" description="Helical" evidence="6">
    <location>
        <begin position="486"/>
        <end position="506"/>
    </location>
</feature>
<proteinExistence type="predicted"/>
<feature type="transmembrane region" description="Helical" evidence="6">
    <location>
        <begin position="426"/>
        <end position="447"/>
    </location>
</feature>
<feature type="region of interest" description="Disordered" evidence="5">
    <location>
        <begin position="253"/>
        <end position="308"/>
    </location>
</feature>
<keyword evidence="8" id="KW-1185">Reference proteome</keyword>
<feature type="transmembrane region" description="Helical" evidence="6">
    <location>
        <begin position="383"/>
        <end position="405"/>
    </location>
</feature>
<name>S3C938_OPHP1</name>
<dbReference type="GO" id="GO:0005886">
    <property type="term" value="C:plasma membrane"/>
    <property type="evidence" value="ECO:0007669"/>
    <property type="project" value="TreeGrafter"/>
</dbReference>
<reference evidence="7 8" key="1">
    <citation type="journal article" date="2013" name="BMC Genomics">
        <title>The genome and transcriptome of the pine saprophyte Ophiostoma piceae, and a comparison with the bark beetle-associated pine pathogen Grosmannia clavigera.</title>
        <authorList>
            <person name="Haridas S."/>
            <person name="Wang Y."/>
            <person name="Lim L."/>
            <person name="Massoumi Alamouti S."/>
            <person name="Jackman S."/>
            <person name="Docking R."/>
            <person name="Robertson G."/>
            <person name="Birol I."/>
            <person name="Bohlmann J."/>
            <person name="Breuil C."/>
        </authorList>
    </citation>
    <scope>NUCLEOTIDE SEQUENCE [LARGE SCALE GENOMIC DNA]</scope>
    <source>
        <strain evidence="7 8">UAMH 11346</strain>
    </source>
</reference>
<dbReference type="PANTHER" id="PTHR23502:SF149">
    <property type="entry name" value="TRANSPORTER, PUTATIVE-RELATED"/>
    <property type="match status" value="1"/>
</dbReference>
<dbReference type="Gene3D" id="1.20.1250.20">
    <property type="entry name" value="MFS general substrate transporter like domains"/>
    <property type="match status" value="1"/>
</dbReference>
<feature type="transmembrane region" description="Helical" evidence="6">
    <location>
        <begin position="66"/>
        <end position="86"/>
    </location>
</feature>
<dbReference type="InterPro" id="IPR011701">
    <property type="entry name" value="MFS"/>
</dbReference>
<organism evidence="7 8">
    <name type="scientific">Ophiostoma piceae (strain UAMH 11346)</name>
    <name type="common">Sap stain fungus</name>
    <dbReference type="NCBI Taxonomy" id="1262450"/>
    <lineage>
        <taxon>Eukaryota</taxon>
        <taxon>Fungi</taxon>
        <taxon>Dikarya</taxon>
        <taxon>Ascomycota</taxon>
        <taxon>Pezizomycotina</taxon>
        <taxon>Sordariomycetes</taxon>
        <taxon>Sordariomycetidae</taxon>
        <taxon>Ophiostomatales</taxon>
        <taxon>Ophiostomataceae</taxon>
        <taxon>Ophiostoma</taxon>
    </lineage>
</organism>
<feature type="transmembrane region" description="Helical" evidence="6">
    <location>
        <begin position="194"/>
        <end position="211"/>
    </location>
</feature>
<evidence type="ECO:0000256" key="4">
    <source>
        <dbReference type="ARBA" id="ARBA00023136"/>
    </source>
</evidence>
<feature type="compositionally biased region" description="Basic and acidic residues" evidence="5">
    <location>
        <begin position="255"/>
        <end position="270"/>
    </location>
</feature>
<dbReference type="SUPFAM" id="SSF103473">
    <property type="entry name" value="MFS general substrate transporter"/>
    <property type="match status" value="1"/>
</dbReference>